<name>A0A5C3L8Z7_COPMA</name>
<protein>
    <submittedName>
        <fullName evidence="2">Uncharacterized protein</fullName>
    </submittedName>
</protein>
<organism evidence="2 3">
    <name type="scientific">Coprinopsis marcescibilis</name>
    <name type="common">Agaric fungus</name>
    <name type="synonym">Psathyrella marcescibilis</name>
    <dbReference type="NCBI Taxonomy" id="230819"/>
    <lineage>
        <taxon>Eukaryota</taxon>
        <taxon>Fungi</taxon>
        <taxon>Dikarya</taxon>
        <taxon>Basidiomycota</taxon>
        <taxon>Agaricomycotina</taxon>
        <taxon>Agaricomycetes</taxon>
        <taxon>Agaricomycetidae</taxon>
        <taxon>Agaricales</taxon>
        <taxon>Agaricineae</taxon>
        <taxon>Psathyrellaceae</taxon>
        <taxon>Coprinopsis</taxon>
    </lineage>
</organism>
<evidence type="ECO:0000256" key="1">
    <source>
        <dbReference type="SAM" id="SignalP"/>
    </source>
</evidence>
<dbReference type="STRING" id="230819.A0A5C3L8Z7"/>
<evidence type="ECO:0000313" key="2">
    <source>
        <dbReference type="EMBL" id="TFK29240.1"/>
    </source>
</evidence>
<evidence type="ECO:0000313" key="3">
    <source>
        <dbReference type="Proteomes" id="UP000307440"/>
    </source>
</evidence>
<keyword evidence="1" id="KW-0732">Signal</keyword>
<feature type="chain" id="PRO_5022788128" evidence="1">
    <location>
        <begin position="26"/>
        <end position="188"/>
    </location>
</feature>
<feature type="signal peptide" evidence="1">
    <location>
        <begin position="1"/>
        <end position="25"/>
    </location>
</feature>
<dbReference type="Proteomes" id="UP000307440">
    <property type="component" value="Unassembled WGS sequence"/>
</dbReference>
<dbReference type="OrthoDB" id="3204347at2759"/>
<reference evidence="2 3" key="1">
    <citation type="journal article" date="2019" name="Nat. Ecol. Evol.">
        <title>Megaphylogeny resolves global patterns of mushroom evolution.</title>
        <authorList>
            <person name="Varga T."/>
            <person name="Krizsan K."/>
            <person name="Foldi C."/>
            <person name="Dima B."/>
            <person name="Sanchez-Garcia M."/>
            <person name="Sanchez-Ramirez S."/>
            <person name="Szollosi G.J."/>
            <person name="Szarkandi J.G."/>
            <person name="Papp V."/>
            <person name="Albert L."/>
            <person name="Andreopoulos W."/>
            <person name="Angelini C."/>
            <person name="Antonin V."/>
            <person name="Barry K.W."/>
            <person name="Bougher N.L."/>
            <person name="Buchanan P."/>
            <person name="Buyck B."/>
            <person name="Bense V."/>
            <person name="Catcheside P."/>
            <person name="Chovatia M."/>
            <person name="Cooper J."/>
            <person name="Damon W."/>
            <person name="Desjardin D."/>
            <person name="Finy P."/>
            <person name="Geml J."/>
            <person name="Haridas S."/>
            <person name="Hughes K."/>
            <person name="Justo A."/>
            <person name="Karasinski D."/>
            <person name="Kautmanova I."/>
            <person name="Kiss B."/>
            <person name="Kocsube S."/>
            <person name="Kotiranta H."/>
            <person name="LaButti K.M."/>
            <person name="Lechner B.E."/>
            <person name="Liimatainen K."/>
            <person name="Lipzen A."/>
            <person name="Lukacs Z."/>
            <person name="Mihaltcheva S."/>
            <person name="Morgado L.N."/>
            <person name="Niskanen T."/>
            <person name="Noordeloos M.E."/>
            <person name="Ohm R.A."/>
            <person name="Ortiz-Santana B."/>
            <person name="Ovrebo C."/>
            <person name="Racz N."/>
            <person name="Riley R."/>
            <person name="Savchenko A."/>
            <person name="Shiryaev A."/>
            <person name="Soop K."/>
            <person name="Spirin V."/>
            <person name="Szebenyi C."/>
            <person name="Tomsovsky M."/>
            <person name="Tulloss R.E."/>
            <person name="Uehling J."/>
            <person name="Grigoriev I.V."/>
            <person name="Vagvolgyi C."/>
            <person name="Papp T."/>
            <person name="Martin F.M."/>
            <person name="Miettinen O."/>
            <person name="Hibbett D.S."/>
            <person name="Nagy L.G."/>
        </authorList>
    </citation>
    <scope>NUCLEOTIDE SEQUENCE [LARGE SCALE GENOMIC DNA]</scope>
    <source>
        <strain evidence="2 3">CBS 121175</strain>
    </source>
</reference>
<sequence>MFAVLFISSLAAMLLVYICIPAVWSALMAGDDSLDAHESGLMLVASRNPFRETGPPANMAKLILLRHKVSLFLSALFVQECPEQSKLDPDEQQETTQPFAFTPGVTNIRRCSTTTKNVLDAFQQTIRRKAMPMTPRLLSYSRHPTLRGFLSLLLYPLCQDSRDCVQLCSTHAYHRLALDFMSMPGTHV</sequence>
<dbReference type="AlphaFoldDB" id="A0A5C3L8Z7"/>
<accession>A0A5C3L8Z7</accession>
<keyword evidence="3" id="KW-1185">Reference proteome</keyword>
<gene>
    <name evidence="2" type="ORF">FA15DRAFT_582637</name>
</gene>
<proteinExistence type="predicted"/>
<dbReference type="EMBL" id="ML210150">
    <property type="protein sequence ID" value="TFK29240.1"/>
    <property type="molecule type" value="Genomic_DNA"/>
</dbReference>